<keyword evidence="1" id="KW-1133">Transmembrane helix</keyword>
<feature type="transmembrane region" description="Helical" evidence="1">
    <location>
        <begin position="216"/>
        <end position="245"/>
    </location>
</feature>
<dbReference type="AlphaFoldDB" id="A0A6L3V1Y2"/>
<dbReference type="RefSeq" id="WP_151536150.1">
    <property type="nucleotide sequence ID" value="NZ_WBOS01000010.1"/>
</dbReference>
<proteinExistence type="predicted"/>
<dbReference type="Pfam" id="PF09586">
    <property type="entry name" value="YfhO"/>
    <property type="match status" value="1"/>
</dbReference>
<feature type="transmembrane region" description="Helical" evidence="1">
    <location>
        <begin position="426"/>
        <end position="443"/>
    </location>
</feature>
<sequence length="900" mass="103866">MIQSKHKLPQLFPNDQSLLDRLIQRLKKRKDLFILFLLSLTIAWMSHLFFITEWFDGRYMTGINDGLSQMLPFKQLLYDQYKSGEFFYSPNFGLGGSTYTLLGYYFSMSIVFMVTAFVTFLLESAQVIDEPDLYYWADLILVISVIRLTIIIMLTTFYFRYMQFSKVPAFTGAVVYGTSIIYFRHVTYWEFFADAMIWLPLLLIGVEKIIRERKAGWFILAVSISLFDNFYFSYVDFLLAGFYILFRWMIRLRDIETSKWTQIKLYLLSGLSGIGISAVSFVPSVHGYLNNYRPPYEDPVPVFDFVDNLLLNGRIVYLPAFVLLSLFLFSFYRHRLFRFYASIIILLIFMHYSPFIGSVFNGFSAPQYRWEYFLSLAAGGMTASALEQLGKIKKWQLVLSSAMLLMLYALIYFYDPTMEFTSLKSANMAISAGFVVFVVYIYAFTKSHQVWKGLIIIIVVSCVSIANFFQEERLTKTGTEYRVSKEFMQSDLYNGKQQEELIRFIQSEEQDSLARVDWMIETRNNTPIVQDFKGFSVYSSILNKNLLLFYLNDLGIDMGRESVSRYASLGDRANLYSMLMGKYYVAERGDDAIPYGFSEFASVGKYVAYQNQNMLPFVRTTGNVFSEEALLGKSLVEKERAMLTGIVLKGKSDDMPAAIPASKNIINHAQIEAVNAKYENGLLKVTGKEGGVDLVLDQLDPSVKDLYVSFYIKDKGNIKGNINKEEFTLQVNEYRTTRKEMGSTYRTNVNKITVRIAAKERIEIRVPKGSYEFNDFNIYEENYDVLEAVKDKYAEKPAPIVSWSGNSLSFTVDNEENDQFALIPVPFEKGWSVKVNGEKQEVLKANYAFIGIKLQEGINEVKLVYYPPYFLLCLVCSLGSLSIVIFYLRRKRKIKRAIHQ</sequence>
<dbReference type="OrthoDB" id="9815466at2"/>
<evidence type="ECO:0000313" key="2">
    <source>
        <dbReference type="EMBL" id="KAB2332144.1"/>
    </source>
</evidence>
<dbReference type="PANTHER" id="PTHR38454:SF1">
    <property type="entry name" value="INTEGRAL MEMBRANE PROTEIN"/>
    <property type="match status" value="1"/>
</dbReference>
<keyword evidence="1" id="KW-0812">Transmembrane</keyword>
<name>A0A6L3V1Y2_9BACI</name>
<dbReference type="EMBL" id="WBOS01000010">
    <property type="protein sequence ID" value="KAB2332144.1"/>
    <property type="molecule type" value="Genomic_DNA"/>
</dbReference>
<feature type="transmembrane region" description="Helical" evidence="1">
    <location>
        <begin position="134"/>
        <end position="161"/>
    </location>
</feature>
<accession>A0A6L3V1Y2</accession>
<dbReference type="Proteomes" id="UP000481030">
    <property type="component" value="Unassembled WGS sequence"/>
</dbReference>
<feature type="transmembrane region" description="Helical" evidence="1">
    <location>
        <begin position="191"/>
        <end position="210"/>
    </location>
</feature>
<protein>
    <submittedName>
        <fullName evidence="2">YfhO family protein</fullName>
    </submittedName>
</protein>
<reference evidence="2 3" key="1">
    <citation type="journal article" date="2016" name="Antonie Van Leeuwenhoek">
        <title>Bacillus depressus sp. nov., isolated from soil of a sunflower field.</title>
        <authorList>
            <person name="Wei X."/>
            <person name="Xin D."/>
            <person name="Xin Y."/>
            <person name="Zhang H."/>
            <person name="Wang T."/>
            <person name="Zhang J."/>
        </authorList>
    </citation>
    <scope>NUCLEOTIDE SEQUENCE [LARGE SCALE GENOMIC DNA]</scope>
    <source>
        <strain evidence="2 3">BZ1</strain>
    </source>
</reference>
<feature type="transmembrane region" description="Helical" evidence="1">
    <location>
        <begin position="309"/>
        <end position="332"/>
    </location>
</feature>
<feature type="transmembrane region" description="Helical" evidence="1">
    <location>
        <begin position="32"/>
        <end position="51"/>
    </location>
</feature>
<feature type="transmembrane region" description="Helical" evidence="1">
    <location>
        <begin position="372"/>
        <end position="390"/>
    </location>
</feature>
<organism evidence="2 3">
    <name type="scientific">Cytobacillus depressus</name>
    <dbReference type="NCBI Taxonomy" id="1602942"/>
    <lineage>
        <taxon>Bacteria</taxon>
        <taxon>Bacillati</taxon>
        <taxon>Bacillota</taxon>
        <taxon>Bacilli</taxon>
        <taxon>Bacillales</taxon>
        <taxon>Bacillaceae</taxon>
        <taxon>Cytobacillus</taxon>
    </lineage>
</organism>
<feature type="transmembrane region" description="Helical" evidence="1">
    <location>
        <begin position="397"/>
        <end position="414"/>
    </location>
</feature>
<gene>
    <name evidence="2" type="ORF">F7731_17820</name>
</gene>
<feature type="transmembrane region" description="Helical" evidence="1">
    <location>
        <begin position="102"/>
        <end position="122"/>
    </location>
</feature>
<feature type="transmembrane region" description="Helical" evidence="1">
    <location>
        <begin position="265"/>
        <end position="289"/>
    </location>
</feature>
<keyword evidence="3" id="KW-1185">Reference proteome</keyword>
<keyword evidence="1" id="KW-0472">Membrane</keyword>
<dbReference type="PANTHER" id="PTHR38454">
    <property type="entry name" value="INTEGRAL MEMBRANE PROTEIN-RELATED"/>
    <property type="match status" value="1"/>
</dbReference>
<feature type="transmembrane region" description="Helical" evidence="1">
    <location>
        <begin position="450"/>
        <end position="469"/>
    </location>
</feature>
<feature type="transmembrane region" description="Helical" evidence="1">
    <location>
        <begin position="869"/>
        <end position="888"/>
    </location>
</feature>
<comment type="caution">
    <text evidence="2">The sequence shown here is derived from an EMBL/GenBank/DDBJ whole genome shotgun (WGS) entry which is preliminary data.</text>
</comment>
<feature type="transmembrane region" description="Helical" evidence="1">
    <location>
        <begin position="167"/>
        <end position="184"/>
    </location>
</feature>
<feature type="transmembrane region" description="Helical" evidence="1">
    <location>
        <begin position="339"/>
        <end position="360"/>
    </location>
</feature>
<dbReference type="InterPro" id="IPR018580">
    <property type="entry name" value="Uncharacterised_YfhO"/>
</dbReference>
<evidence type="ECO:0000256" key="1">
    <source>
        <dbReference type="SAM" id="Phobius"/>
    </source>
</evidence>
<evidence type="ECO:0000313" key="3">
    <source>
        <dbReference type="Proteomes" id="UP000481030"/>
    </source>
</evidence>